<gene>
    <name evidence="1" type="ORF">F4821DRAFT_279358</name>
</gene>
<proteinExistence type="predicted"/>
<accession>A0ACC0CXW3</accession>
<dbReference type="EMBL" id="MU394327">
    <property type="protein sequence ID" value="KAI6085303.1"/>
    <property type="molecule type" value="Genomic_DNA"/>
</dbReference>
<sequence>MDPLSIAASISGLLTTATSLSKYIIGIVDSIRDAPKHIKAINSDTKAMFIVLGTLSGYLSEEDTAAGVLHDMIAADLKEVLANSISVLKELQLIINECTEGGHGDPTIGKWKSSRWHFKEAQIKLWGEQLTAHKVTLSVTVSMANMINTNMTAQSARRIEDRLIELKSMVTELLLRVSTAEDKHTDQSVIIDNYNSTMQQIAHDADYIISTKPYERPQSPSLVVSSAGVTQLNESL</sequence>
<protein>
    <submittedName>
        <fullName evidence="1">Uncharacterized protein</fullName>
    </submittedName>
</protein>
<evidence type="ECO:0000313" key="2">
    <source>
        <dbReference type="Proteomes" id="UP001497680"/>
    </source>
</evidence>
<dbReference type="Proteomes" id="UP001497680">
    <property type="component" value="Unassembled WGS sequence"/>
</dbReference>
<keyword evidence="2" id="KW-1185">Reference proteome</keyword>
<evidence type="ECO:0000313" key="1">
    <source>
        <dbReference type="EMBL" id="KAI6085303.1"/>
    </source>
</evidence>
<comment type="caution">
    <text evidence="1">The sequence shown here is derived from an EMBL/GenBank/DDBJ whole genome shotgun (WGS) entry which is preliminary data.</text>
</comment>
<reference evidence="1 2" key="1">
    <citation type="journal article" date="2022" name="New Phytol.">
        <title>Ecological generalism drives hyperdiversity of secondary metabolite gene clusters in xylarialean endophytes.</title>
        <authorList>
            <person name="Franco M.E.E."/>
            <person name="Wisecaver J.H."/>
            <person name="Arnold A.E."/>
            <person name="Ju Y.M."/>
            <person name="Slot J.C."/>
            <person name="Ahrendt S."/>
            <person name="Moore L.P."/>
            <person name="Eastman K.E."/>
            <person name="Scott K."/>
            <person name="Konkel Z."/>
            <person name="Mondo S.J."/>
            <person name="Kuo A."/>
            <person name="Hayes R.D."/>
            <person name="Haridas S."/>
            <person name="Andreopoulos B."/>
            <person name="Riley R."/>
            <person name="LaButti K."/>
            <person name="Pangilinan J."/>
            <person name="Lipzen A."/>
            <person name="Amirebrahimi M."/>
            <person name="Yan J."/>
            <person name="Adam C."/>
            <person name="Keymanesh K."/>
            <person name="Ng V."/>
            <person name="Louie K."/>
            <person name="Northen T."/>
            <person name="Drula E."/>
            <person name="Henrissat B."/>
            <person name="Hsieh H.M."/>
            <person name="Youens-Clark K."/>
            <person name="Lutzoni F."/>
            <person name="Miadlikowska J."/>
            <person name="Eastwood D.C."/>
            <person name="Hamelin R.C."/>
            <person name="Grigoriev I.V."/>
            <person name="U'Ren J.M."/>
        </authorList>
    </citation>
    <scope>NUCLEOTIDE SEQUENCE [LARGE SCALE GENOMIC DNA]</scope>
    <source>
        <strain evidence="1 2">ER1909</strain>
    </source>
</reference>
<organism evidence="1 2">
    <name type="scientific">Hypoxylon rubiginosum</name>
    <dbReference type="NCBI Taxonomy" id="110542"/>
    <lineage>
        <taxon>Eukaryota</taxon>
        <taxon>Fungi</taxon>
        <taxon>Dikarya</taxon>
        <taxon>Ascomycota</taxon>
        <taxon>Pezizomycotina</taxon>
        <taxon>Sordariomycetes</taxon>
        <taxon>Xylariomycetidae</taxon>
        <taxon>Xylariales</taxon>
        <taxon>Hypoxylaceae</taxon>
        <taxon>Hypoxylon</taxon>
    </lineage>
</organism>
<name>A0ACC0CXW3_9PEZI</name>